<feature type="domain" description="Beta-lactamase-related" evidence="1">
    <location>
        <begin position="62"/>
        <end position="364"/>
    </location>
</feature>
<gene>
    <name evidence="2" type="ordered locus">Cpin_2715</name>
</gene>
<evidence type="ECO:0000313" key="3">
    <source>
        <dbReference type="Proteomes" id="UP000002215"/>
    </source>
</evidence>
<dbReference type="KEGG" id="cpi:Cpin_2715"/>
<accession>A0A979G3T8</accession>
<dbReference type="OrthoDB" id="1185352at2"/>
<dbReference type="RefSeq" id="WP_012790372.1">
    <property type="nucleotide sequence ID" value="NC_013132.1"/>
</dbReference>
<sequence length="387" mass="43263">MSIYSPESAPYGKIDISNWRQAHNNKWAFNHVNEIIPTTTVENDSQRSFIFRHTEENINDPLFEQLLAETETDAIIVLHKGRIVHEQYANGNNKDTHHILMSATKAVIGLLAGIIEQKGMIVLKTPVSAYIPELHGTTYGSITLRNLLDMRCGIILNKEQEMRYAKAANWDPVPPTDTRIGLHDFYLELNNLQPTSDDTFRYISANTDLLGWAIERATGQPVNKLLSEIIWQPMGAEHPAYMTVDINGAARCTGGLCATIRDFALLGQSIIGQGGQQQGIPAIIPSTLLDDIAENGDREAWQNGEWGKAFAAISDNMAYRSGWYIIHSDPKLIFAMGIYGQYLFLDPFNQIVIAKFSSWKDSLDYSAISKTHQLVARIRSILTGETV</sequence>
<dbReference type="InterPro" id="IPR012338">
    <property type="entry name" value="Beta-lactam/transpept-like"/>
</dbReference>
<reference evidence="2 3" key="2">
    <citation type="journal article" date="2010" name="Stand. Genomic Sci.">
        <title>Complete genome sequence of Chitinophaga pinensis type strain (UQM 2034).</title>
        <authorList>
            <person name="Glavina Del Rio T."/>
            <person name="Abt B."/>
            <person name="Spring S."/>
            <person name="Lapidus A."/>
            <person name="Nolan M."/>
            <person name="Tice H."/>
            <person name="Copeland A."/>
            <person name="Cheng J.F."/>
            <person name="Chen F."/>
            <person name="Bruce D."/>
            <person name="Goodwin L."/>
            <person name="Pitluck S."/>
            <person name="Ivanova N."/>
            <person name="Mavromatis K."/>
            <person name="Mikhailova N."/>
            <person name="Pati A."/>
            <person name="Chen A."/>
            <person name="Palaniappan K."/>
            <person name="Land M."/>
            <person name="Hauser L."/>
            <person name="Chang Y.J."/>
            <person name="Jeffries C.D."/>
            <person name="Chain P."/>
            <person name="Saunders E."/>
            <person name="Detter J.C."/>
            <person name="Brettin T."/>
            <person name="Rohde M."/>
            <person name="Goker M."/>
            <person name="Bristow J."/>
            <person name="Eisen J.A."/>
            <person name="Markowitz V."/>
            <person name="Hugenholtz P."/>
            <person name="Kyrpides N.C."/>
            <person name="Klenk H.P."/>
            <person name="Lucas S."/>
        </authorList>
    </citation>
    <scope>NUCLEOTIDE SEQUENCE [LARGE SCALE GENOMIC DNA]</scope>
    <source>
        <strain evidence="3">ATCC 43595 / DSM 2588 / LMG 13176 / NBRC 15968 / NCIMB 11800 / UQM 2034</strain>
    </source>
</reference>
<protein>
    <submittedName>
        <fullName evidence="2">6-aminohexanoate-dimer hydrolase</fullName>
        <ecNumber evidence="2">3.5.1.46</ecNumber>
    </submittedName>
</protein>
<dbReference type="EC" id="3.5.1.46" evidence="2"/>
<dbReference type="Gene3D" id="3.40.710.10">
    <property type="entry name" value="DD-peptidase/beta-lactamase superfamily"/>
    <property type="match status" value="1"/>
</dbReference>
<dbReference type="GO" id="GO:0019875">
    <property type="term" value="F:6-aminohexanoate-dimer hydrolase activity"/>
    <property type="evidence" value="ECO:0007669"/>
    <property type="project" value="UniProtKB-EC"/>
</dbReference>
<evidence type="ECO:0000259" key="1">
    <source>
        <dbReference type="Pfam" id="PF00144"/>
    </source>
</evidence>
<dbReference type="AlphaFoldDB" id="A0A979G3T8"/>
<dbReference type="InterPro" id="IPR050789">
    <property type="entry name" value="Diverse_Enzym_Activities"/>
</dbReference>
<dbReference type="SUPFAM" id="SSF56601">
    <property type="entry name" value="beta-lactamase/transpeptidase-like"/>
    <property type="match status" value="1"/>
</dbReference>
<dbReference type="Pfam" id="PF00144">
    <property type="entry name" value="Beta-lactamase"/>
    <property type="match status" value="1"/>
</dbReference>
<dbReference type="Proteomes" id="UP000002215">
    <property type="component" value="Chromosome"/>
</dbReference>
<evidence type="ECO:0000313" key="2">
    <source>
        <dbReference type="EMBL" id="ACU60196.1"/>
    </source>
</evidence>
<name>A0A979G3T8_CHIPD</name>
<dbReference type="PANTHER" id="PTHR43283:SF7">
    <property type="entry name" value="BETA-LACTAMASE-RELATED DOMAIN-CONTAINING PROTEIN"/>
    <property type="match status" value="1"/>
</dbReference>
<organism evidence="2 3">
    <name type="scientific">Chitinophaga pinensis (strain ATCC 43595 / DSM 2588 / LMG 13176 / NBRC 15968 / NCIMB 11800 / UQM 2034)</name>
    <dbReference type="NCBI Taxonomy" id="485918"/>
    <lineage>
        <taxon>Bacteria</taxon>
        <taxon>Pseudomonadati</taxon>
        <taxon>Bacteroidota</taxon>
        <taxon>Chitinophagia</taxon>
        <taxon>Chitinophagales</taxon>
        <taxon>Chitinophagaceae</taxon>
        <taxon>Chitinophaga</taxon>
    </lineage>
</organism>
<dbReference type="InterPro" id="IPR001466">
    <property type="entry name" value="Beta-lactam-related"/>
</dbReference>
<dbReference type="PANTHER" id="PTHR43283">
    <property type="entry name" value="BETA-LACTAMASE-RELATED"/>
    <property type="match status" value="1"/>
</dbReference>
<proteinExistence type="predicted"/>
<reference evidence="3" key="1">
    <citation type="submission" date="2009-08" db="EMBL/GenBank/DDBJ databases">
        <title>The complete genome of Chitinophaga pinensis DSM 2588.</title>
        <authorList>
            <consortium name="US DOE Joint Genome Institute (JGI-PGF)"/>
            <person name="Lucas S."/>
            <person name="Copeland A."/>
            <person name="Lapidus A."/>
            <person name="Glavina del Rio T."/>
            <person name="Dalin E."/>
            <person name="Tice H."/>
            <person name="Bruce D."/>
            <person name="Goodwin L."/>
            <person name="Pitluck S."/>
            <person name="Kyrpides N."/>
            <person name="Mavromatis K."/>
            <person name="Ivanova N."/>
            <person name="Mikhailova N."/>
            <person name="Sims D."/>
            <person name="Meinche L."/>
            <person name="Brettin T."/>
            <person name="Detter J.C."/>
            <person name="Han C."/>
            <person name="Larimer F."/>
            <person name="Land M."/>
            <person name="Hauser L."/>
            <person name="Markowitz V."/>
            <person name="Cheng J.-F."/>
            <person name="Hugenholtz P."/>
            <person name="Woyke T."/>
            <person name="Wu D."/>
            <person name="Spring S."/>
            <person name="Klenk H.-P."/>
            <person name="Eisen J.A."/>
        </authorList>
    </citation>
    <scope>NUCLEOTIDE SEQUENCE [LARGE SCALE GENOMIC DNA]</scope>
    <source>
        <strain evidence="3">ATCC 43595 / DSM 2588 / LMG 13176 / NBRC 15968 / NCIMB 11800 / UQM 2034</strain>
    </source>
</reference>
<keyword evidence="2" id="KW-0378">Hydrolase</keyword>
<dbReference type="EMBL" id="CP001699">
    <property type="protein sequence ID" value="ACU60196.1"/>
    <property type="molecule type" value="Genomic_DNA"/>
</dbReference>